<dbReference type="OrthoDB" id="9844055at2"/>
<proteinExistence type="predicted"/>
<dbReference type="STRING" id="698738.OLEAN_C27980"/>
<sequence length="84" mass="9595">MIKFLGLSIILPVLILLVLTFSGLGMIALNLVVWPLALVELTGVMGTNPEGIYNRWYDVSIVFSLFIQSIVIFSYFYWRKSHNK</sequence>
<gene>
    <name evidence="2" type="ORF">OLEAN_C27980</name>
</gene>
<dbReference type="KEGG" id="oai:OLEAN_C27980"/>
<evidence type="ECO:0000256" key="1">
    <source>
        <dbReference type="SAM" id="Phobius"/>
    </source>
</evidence>
<dbReference type="AlphaFoldDB" id="R4YUS8"/>
<accession>R4YUS8</accession>
<keyword evidence="1" id="KW-0472">Membrane</keyword>
<keyword evidence="1" id="KW-0812">Transmembrane</keyword>
<name>R4YUS8_OLEAN</name>
<evidence type="ECO:0000313" key="2">
    <source>
        <dbReference type="EMBL" id="CCK76974.1"/>
    </source>
</evidence>
<keyword evidence="1" id="KW-1133">Transmembrane helix</keyword>
<organism evidence="2 3">
    <name type="scientific">Oleispira antarctica RB-8</name>
    <dbReference type="NCBI Taxonomy" id="698738"/>
    <lineage>
        <taxon>Bacteria</taxon>
        <taxon>Pseudomonadati</taxon>
        <taxon>Pseudomonadota</taxon>
        <taxon>Gammaproteobacteria</taxon>
        <taxon>Oceanospirillales</taxon>
        <taxon>Oceanospirillaceae</taxon>
        <taxon>Oleispira</taxon>
    </lineage>
</organism>
<reference evidence="2 3" key="1">
    <citation type="journal article" date="2013" name="Nat. Commun.">
        <title>Genome sequence and functional genomic analysis of the oil-degrading bacterium Oleispira antarctica.</title>
        <authorList>
            <person name="Kube M."/>
            <person name="Chernikova T.N."/>
            <person name="Al-Ramahi Y."/>
            <person name="Beloqui A."/>
            <person name="Lopez-Cortez N."/>
            <person name="Guazzaroni M.E."/>
            <person name="Heipieper H.J."/>
            <person name="Klages S."/>
            <person name="Kotsyurbenko O.R."/>
            <person name="Langer I."/>
            <person name="Nechitaylo T.Y."/>
            <person name="Lunsdorf H."/>
            <person name="Fernandez M."/>
            <person name="Juarez S."/>
            <person name="Ciordia S."/>
            <person name="Singer A."/>
            <person name="Kagan O."/>
            <person name="Egorova O."/>
            <person name="Petit P.A."/>
            <person name="Stogios P."/>
            <person name="Kim Y."/>
            <person name="Tchigvintsev A."/>
            <person name="Flick R."/>
            <person name="Denaro R."/>
            <person name="Genovese M."/>
            <person name="Albar J.P."/>
            <person name="Reva O.N."/>
            <person name="Martinez-Gomariz M."/>
            <person name="Tran H."/>
            <person name="Ferrer M."/>
            <person name="Savchenko A."/>
            <person name="Yakunin A.F."/>
            <person name="Yakimov M.M."/>
            <person name="Golyshina O.V."/>
            <person name="Reinhardt R."/>
            <person name="Golyshin P.N."/>
        </authorList>
    </citation>
    <scope>NUCLEOTIDE SEQUENCE [LARGE SCALE GENOMIC DNA]</scope>
</reference>
<dbReference type="HOGENOM" id="CLU_2524282_0_0_6"/>
<feature type="transmembrane region" description="Helical" evidence="1">
    <location>
        <begin position="56"/>
        <end position="78"/>
    </location>
</feature>
<dbReference type="EMBL" id="FO203512">
    <property type="protein sequence ID" value="CCK76974.1"/>
    <property type="molecule type" value="Genomic_DNA"/>
</dbReference>
<keyword evidence="3" id="KW-1185">Reference proteome</keyword>
<evidence type="ECO:0000313" key="3">
    <source>
        <dbReference type="Proteomes" id="UP000032749"/>
    </source>
</evidence>
<protein>
    <submittedName>
        <fullName evidence="2">Uncharacterized protein</fullName>
    </submittedName>
</protein>
<dbReference type="Proteomes" id="UP000032749">
    <property type="component" value="Chromosome"/>
</dbReference>
<feature type="transmembrane region" description="Helical" evidence="1">
    <location>
        <begin position="7"/>
        <end position="36"/>
    </location>
</feature>